<dbReference type="Proteomes" id="UP000016935">
    <property type="component" value="Unassembled WGS sequence"/>
</dbReference>
<feature type="domain" description="Rhodanese" evidence="1">
    <location>
        <begin position="40"/>
        <end position="140"/>
    </location>
</feature>
<dbReference type="Gene3D" id="3.40.250.10">
    <property type="entry name" value="Rhodanese-like domain"/>
    <property type="match status" value="1"/>
</dbReference>
<organism evidence="2 3">
    <name type="scientific">Exserohilum turcicum (strain 28A)</name>
    <name type="common">Northern leaf blight fungus</name>
    <name type="synonym">Setosphaeria turcica</name>
    <dbReference type="NCBI Taxonomy" id="671987"/>
    <lineage>
        <taxon>Eukaryota</taxon>
        <taxon>Fungi</taxon>
        <taxon>Dikarya</taxon>
        <taxon>Ascomycota</taxon>
        <taxon>Pezizomycotina</taxon>
        <taxon>Dothideomycetes</taxon>
        <taxon>Pleosporomycetidae</taxon>
        <taxon>Pleosporales</taxon>
        <taxon>Pleosporineae</taxon>
        <taxon>Pleosporaceae</taxon>
        <taxon>Exserohilum</taxon>
    </lineage>
</organism>
<reference evidence="2 3" key="2">
    <citation type="journal article" date="2013" name="PLoS Genet.">
        <title>Comparative genome structure, secondary metabolite, and effector coding capacity across Cochliobolus pathogens.</title>
        <authorList>
            <person name="Condon B.J."/>
            <person name="Leng Y."/>
            <person name="Wu D."/>
            <person name="Bushley K.E."/>
            <person name="Ohm R.A."/>
            <person name="Otillar R."/>
            <person name="Martin J."/>
            <person name="Schackwitz W."/>
            <person name="Grimwood J."/>
            <person name="MohdZainudin N."/>
            <person name="Xue C."/>
            <person name="Wang R."/>
            <person name="Manning V.A."/>
            <person name="Dhillon B."/>
            <person name="Tu Z.J."/>
            <person name="Steffenson B.J."/>
            <person name="Salamov A."/>
            <person name="Sun H."/>
            <person name="Lowry S."/>
            <person name="LaButti K."/>
            <person name="Han J."/>
            <person name="Copeland A."/>
            <person name="Lindquist E."/>
            <person name="Barry K."/>
            <person name="Schmutz J."/>
            <person name="Baker S.E."/>
            <person name="Ciuffetti L.M."/>
            <person name="Grigoriev I.V."/>
            <person name="Zhong S."/>
            <person name="Turgeon B.G."/>
        </authorList>
    </citation>
    <scope>NUCLEOTIDE SEQUENCE [LARGE SCALE GENOMIC DNA]</scope>
    <source>
        <strain evidence="3">28A</strain>
    </source>
</reference>
<sequence length="151" mass="16946">MATTSNTPLWHVAYPAPKTSPASICREEVLDMMKRSTETTSKDYILVDLRRNDCQGGTIQHSINLPAESLYPTLPIAYKLFKDSGLCKIIWYCSSSKGRGTRAAGWFADYIADQNDDHMKSLVLLEGVKGWATAGDEYIKCMVEYNAQVWL</sequence>
<dbReference type="PANTHER" id="PTHR10828">
    <property type="entry name" value="M-PHASE INDUCER PHOSPHATASE DUAL SPECIFICITY PHOSPHATASE CDC25"/>
    <property type="match status" value="1"/>
</dbReference>
<evidence type="ECO:0000313" key="2">
    <source>
        <dbReference type="EMBL" id="EOA85389.1"/>
    </source>
</evidence>
<dbReference type="EMBL" id="KB908703">
    <property type="protein sequence ID" value="EOA85389.1"/>
    <property type="molecule type" value="Genomic_DNA"/>
</dbReference>
<evidence type="ECO:0000313" key="3">
    <source>
        <dbReference type="Proteomes" id="UP000016935"/>
    </source>
</evidence>
<dbReference type="InterPro" id="IPR001763">
    <property type="entry name" value="Rhodanese-like_dom"/>
</dbReference>
<accession>R0K775</accession>
<dbReference type="GO" id="GO:0005634">
    <property type="term" value="C:nucleus"/>
    <property type="evidence" value="ECO:0007669"/>
    <property type="project" value="TreeGrafter"/>
</dbReference>
<name>R0K775_EXST2</name>
<dbReference type="HOGENOM" id="CLU_107716_0_0_1"/>
<evidence type="ECO:0000259" key="1">
    <source>
        <dbReference type="PROSITE" id="PS50206"/>
    </source>
</evidence>
<dbReference type="OrthoDB" id="8300214at2759"/>
<reference evidence="2 3" key="1">
    <citation type="journal article" date="2012" name="PLoS Pathog.">
        <title>Diverse lifestyles and strategies of plant pathogenesis encoded in the genomes of eighteen Dothideomycetes fungi.</title>
        <authorList>
            <person name="Ohm R.A."/>
            <person name="Feau N."/>
            <person name="Henrissat B."/>
            <person name="Schoch C.L."/>
            <person name="Horwitz B.A."/>
            <person name="Barry K.W."/>
            <person name="Condon B.J."/>
            <person name="Copeland A.C."/>
            <person name="Dhillon B."/>
            <person name="Glaser F."/>
            <person name="Hesse C.N."/>
            <person name="Kosti I."/>
            <person name="LaButti K."/>
            <person name="Lindquist E.A."/>
            <person name="Lucas S."/>
            <person name="Salamov A.A."/>
            <person name="Bradshaw R.E."/>
            <person name="Ciuffetti L."/>
            <person name="Hamelin R.C."/>
            <person name="Kema G.H.J."/>
            <person name="Lawrence C."/>
            <person name="Scott J.A."/>
            <person name="Spatafora J.W."/>
            <person name="Turgeon B.G."/>
            <person name="de Wit P.J.G.M."/>
            <person name="Zhong S."/>
            <person name="Goodwin S.B."/>
            <person name="Grigoriev I.V."/>
        </authorList>
    </citation>
    <scope>NUCLEOTIDE SEQUENCE [LARGE SCALE GENOMIC DNA]</scope>
    <source>
        <strain evidence="3">28A</strain>
    </source>
</reference>
<keyword evidence="3" id="KW-1185">Reference proteome</keyword>
<dbReference type="AlphaFoldDB" id="R0K775"/>
<dbReference type="PROSITE" id="PS50206">
    <property type="entry name" value="RHODANESE_3"/>
    <property type="match status" value="1"/>
</dbReference>
<dbReference type="PANTHER" id="PTHR10828:SF50">
    <property type="entry name" value="REDUCTASE (ARC2), PUTATIVE (AFU_ORTHOLOGUE AFUA_6G13400)-RELATED"/>
    <property type="match status" value="1"/>
</dbReference>
<gene>
    <name evidence="2" type="ORF">SETTUDRAFT_154971</name>
</gene>
<protein>
    <recommendedName>
        <fullName evidence="1">Rhodanese domain-containing protein</fullName>
    </recommendedName>
</protein>
<dbReference type="SUPFAM" id="SSF52821">
    <property type="entry name" value="Rhodanese/Cell cycle control phosphatase"/>
    <property type="match status" value="1"/>
</dbReference>
<proteinExistence type="predicted"/>
<dbReference type="RefSeq" id="XP_008027795.1">
    <property type="nucleotide sequence ID" value="XM_008029604.1"/>
</dbReference>
<dbReference type="STRING" id="671987.R0K775"/>
<dbReference type="eggNOG" id="ENOG502S879">
    <property type="taxonomic scope" value="Eukaryota"/>
</dbReference>
<dbReference type="GO" id="GO:0004725">
    <property type="term" value="F:protein tyrosine phosphatase activity"/>
    <property type="evidence" value="ECO:0007669"/>
    <property type="project" value="TreeGrafter"/>
</dbReference>
<dbReference type="GO" id="GO:0005737">
    <property type="term" value="C:cytoplasm"/>
    <property type="evidence" value="ECO:0007669"/>
    <property type="project" value="TreeGrafter"/>
</dbReference>
<dbReference type="GeneID" id="19397462"/>
<dbReference type="InterPro" id="IPR036873">
    <property type="entry name" value="Rhodanese-like_dom_sf"/>
</dbReference>